<keyword evidence="8" id="KW-1185">Reference proteome</keyword>
<gene>
    <name evidence="7" type="ORF">VNO80_10463</name>
</gene>
<name>A0AAN9NDG3_PHACN</name>
<dbReference type="InterPro" id="IPR050362">
    <property type="entry name" value="Cation-dep_OMT"/>
</dbReference>
<dbReference type="Gene3D" id="3.40.50.150">
    <property type="entry name" value="Vaccinia Virus protein VP39"/>
    <property type="match status" value="1"/>
</dbReference>
<keyword evidence="3" id="KW-0808">Transferase</keyword>
<evidence type="ECO:0000256" key="4">
    <source>
        <dbReference type="ARBA" id="ARBA00022691"/>
    </source>
</evidence>
<comment type="caution">
    <text evidence="7">The sequence shown here is derived from an EMBL/GenBank/DDBJ whole genome shotgun (WGS) entry which is preliminary data.</text>
</comment>
<keyword evidence="4" id="KW-0949">S-adenosyl-L-methionine</keyword>
<dbReference type="GO" id="GO:0008171">
    <property type="term" value="F:O-methyltransferase activity"/>
    <property type="evidence" value="ECO:0007669"/>
    <property type="project" value="InterPro"/>
</dbReference>
<keyword evidence="5" id="KW-0479">Metal-binding</keyword>
<evidence type="ECO:0000256" key="2">
    <source>
        <dbReference type="ARBA" id="ARBA00022603"/>
    </source>
</evidence>
<reference evidence="7 8" key="1">
    <citation type="submission" date="2024-01" db="EMBL/GenBank/DDBJ databases">
        <title>The genomes of 5 underutilized Papilionoideae crops provide insights into root nodulation and disease resistanc.</title>
        <authorList>
            <person name="Jiang F."/>
        </authorList>
    </citation>
    <scope>NUCLEOTIDE SEQUENCE [LARGE SCALE GENOMIC DNA]</scope>
    <source>
        <strain evidence="7">JINMINGXINNONG_FW02</strain>
        <tissue evidence="7">Leaves</tissue>
    </source>
</reference>
<dbReference type="GO" id="GO:0032259">
    <property type="term" value="P:methylation"/>
    <property type="evidence" value="ECO:0007669"/>
    <property type="project" value="UniProtKB-KW"/>
</dbReference>
<dbReference type="Proteomes" id="UP001374584">
    <property type="component" value="Unassembled WGS sequence"/>
</dbReference>
<evidence type="ECO:0000313" key="8">
    <source>
        <dbReference type="Proteomes" id="UP001374584"/>
    </source>
</evidence>
<dbReference type="EMBL" id="JAYMYR010000004">
    <property type="protein sequence ID" value="KAK7368437.1"/>
    <property type="molecule type" value="Genomic_DNA"/>
</dbReference>
<dbReference type="PANTHER" id="PTHR10509">
    <property type="entry name" value="O-METHYLTRANSFERASE-RELATED"/>
    <property type="match status" value="1"/>
</dbReference>
<evidence type="ECO:0008006" key="9">
    <source>
        <dbReference type="Google" id="ProtNLM"/>
    </source>
</evidence>
<dbReference type="CDD" id="cd02440">
    <property type="entry name" value="AdoMet_MTases"/>
    <property type="match status" value="1"/>
</dbReference>
<dbReference type="InterPro" id="IPR029063">
    <property type="entry name" value="SAM-dependent_MTases_sf"/>
</dbReference>
<sequence length="235" mass="26395">MEDLSAPKSKILKSPALAKYILETSAYPKEHEQLKQLRETTVEKYGAKSLMNVPVDEAQFLSFLIKTMKAEKTLEIGVFTGYSLLSTALALPPHAKITAIDVDREAYETGLPFIEKAGVEDKIDFIHADALSALQDLLLGNHGESFDFVFVDAEKENFIEFHELLLKLVKKGGTIAYDNTLWLGTVAMSEDEKIEDKFWKKRKPTLEFNSYIADDCRIESTIVSIGDGVTLCRRI</sequence>
<evidence type="ECO:0000256" key="5">
    <source>
        <dbReference type="ARBA" id="ARBA00022723"/>
    </source>
</evidence>
<dbReference type="PROSITE" id="PS51682">
    <property type="entry name" value="SAM_OMT_I"/>
    <property type="match status" value="1"/>
</dbReference>
<dbReference type="AlphaFoldDB" id="A0AAN9NDG3"/>
<protein>
    <recommendedName>
        <fullName evidence="9">Caffeoyl-CoA O-methyltransferase</fullName>
    </recommendedName>
</protein>
<keyword evidence="2" id="KW-0489">Methyltransferase</keyword>
<dbReference type="Pfam" id="PF01596">
    <property type="entry name" value="Methyltransf_3"/>
    <property type="match status" value="1"/>
</dbReference>
<accession>A0AAN9NDG3</accession>
<dbReference type="GO" id="GO:0046872">
    <property type="term" value="F:metal ion binding"/>
    <property type="evidence" value="ECO:0007669"/>
    <property type="project" value="UniProtKB-KW"/>
</dbReference>
<evidence type="ECO:0000256" key="3">
    <source>
        <dbReference type="ARBA" id="ARBA00022679"/>
    </source>
</evidence>
<dbReference type="InterPro" id="IPR002935">
    <property type="entry name" value="SAM_O-MeTrfase"/>
</dbReference>
<comment type="function">
    <text evidence="1">Methylates caffeoyl-CoA to feruloyl-CoA and 5-hydroxyferuloyl-CoA to sinapoyl-CoA. Plays a role in the synthesis of feruloylated polysaccharides. Involved in the reinforcement of the plant cell wall. Also involved in the responding to wounding or pathogen challenge by the increased formation of cell wall-bound ferulic acid polymers.</text>
</comment>
<dbReference type="SUPFAM" id="SSF53335">
    <property type="entry name" value="S-adenosyl-L-methionine-dependent methyltransferases"/>
    <property type="match status" value="1"/>
</dbReference>
<evidence type="ECO:0000256" key="6">
    <source>
        <dbReference type="ARBA" id="ARBA00023453"/>
    </source>
</evidence>
<evidence type="ECO:0000256" key="1">
    <source>
        <dbReference type="ARBA" id="ARBA00002334"/>
    </source>
</evidence>
<evidence type="ECO:0000313" key="7">
    <source>
        <dbReference type="EMBL" id="KAK7368437.1"/>
    </source>
</evidence>
<dbReference type="GO" id="GO:0008757">
    <property type="term" value="F:S-adenosylmethionine-dependent methyltransferase activity"/>
    <property type="evidence" value="ECO:0007669"/>
    <property type="project" value="TreeGrafter"/>
</dbReference>
<proteinExistence type="inferred from homology"/>
<organism evidence="7 8">
    <name type="scientific">Phaseolus coccineus</name>
    <name type="common">Scarlet runner bean</name>
    <name type="synonym">Phaseolus multiflorus</name>
    <dbReference type="NCBI Taxonomy" id="3886"/>
    <lineage>
        <taxon>Eukaryota</taxon>
        <taxon>Viridiplantae</taxon>
        <taxon>Streptophyta</taxon>
        <taxon>Embryophyta</taxon>
        <taxon>Tracheophyta</taxon>
        <taxon>Spermatophyta</taxon>
        <taxon>Magnoliopsida</taxon>
        <taxon>eudicotyledons</taxon>
        <taxon>Gunneridae</taxon>
        <taxon>Pentapetalae</taxon>
        <taxon>rosids</taxon>
        <taxon>fabids</taxon>
        <taxon>Fabales</taxon>
        <taxon>Fabaceae</taxon>
        <taxon>Papilionoideae</taxon>
        <taxon>50 kb inversion clade</taxon>
        <taxon>NPAAA clade</taxon>
        <taxon>indigoferoid/millettioid clade</taxon>
        <taxon>Phaseoleae</taxon>
        <taxon>Phaseolus</taxon>
    </lineage>
</organism>
<dbReference type="PANTHER" id="PTHR10509:SF34">
    <property type="entry name" value="TAPETUM-SPECIFIC METHYLTRANSFERASE 1"/>
    <property type="match status" value="1"/>
</dbReference>
<comment type="similarity">
    <text evidence="6">Belongs to the class I-like SAM-binding methyltransferase superfamily. Cation-dependent O-methyltransferase family.</text>
</comment>